<evidence type="ECO:0000256" key="7">
    <source>
        <dbReference type="ARBA" id="ARBA00041563"/>
    </source>
</evidence>
<dbReference type="CDD" id="cd02869">
    <property type="entry name" value="PseudoU_synth_RluA_like"/>
    <property type="match status" value="1"/>
</dbReference>
<dbReference type="InterPro" id="IPR020103">
    <property type="entry name" value="PsdUridine_synth_cat_dom_sf"/>
</dbReference>
<evidence type="ECO:0000256" key="1">
    <source>
        <dbReference type="ARBA" id="ARBA00001166"/>
    </source>
</evidence>
<comment type="catalytic activity">
    <reaction evidence="2">
        <text>uridine in 5S rRNA = pseudouridine in 5S rRNA</text>
        <dbReference type="Rhea" id="RHEA:47036"/>
        <dbReference type="Rhea" id="RHEA-COMP:11730"/>
        <dbReference type="Rhea" id="RHEA-COMP:11731"/>
        <dbReference type="ChEBI" id="CHEBI:65314"/>
        <dbReference type="ChEBI" id="CHEBI:65315"/>
    </reaction>
</comment>
<sequence>MDLKGIRSSTGERQEQDRPGKFWRKLSACVSIRQSVKAWLCRADFLGMRIFLAQVKLGPASVEDLYGTTVQKVHEADAMFVPKKPARSRMSRKLPKRIRRLLEKRSQLFFKKLTKGDTEDELAFRIMRNRCKSEIRRWKIRNQATILDLVRKNRNVLFKYMRHRRRNGPSAFSLRDRNGEPASDTIVVSEFYRDHYTGRTKDVILIERVQRAATKMVAGLKSMDYETRLVVLDLFPLEYRRLRGDLILTYALFEQGLANRFFTVDPANTRRGHDTIDQQYFGNVDERICVQHPVGPFDKFAEPSVSLSDKDLEEIDQQYFGSSANIASEPYSPSSLTAASDLHDVENFVDRSYFGVPEDHDPLPNVAKTLRSSRSRKQTFPKEKSSPLQSSNSGDIEEGENEGSVRISDVVRDVRERTRVNLCTAPNLELPFTKEKKDFQERPADGKNTLLLRQKDSINFSQLTENEAASVLAKSIIEVRAGPGLKYSILDLLPRLEHRVRKLEGRPEFSDDNVEEFLLAHRLDKECTGVMLVARNRDACLKLQEAFARQWFEKNYLCITSGIPETAKGVIQLPLIEKNFNGVYKMCVLPLNRHVQNESRDALRSDLSEESGAAELKMDLESSDVGEAGLPSTHYEMLDRRNAAALLMCSATQGLKHQIRVHLSMGLHTPILGDHKYSHVKYLAPQRLPRRLLEQLNIPQSKVRHLPLYLHASSLRLSQSGQMAGAALDFMTSKLKNGQSFNAPVNFFASPPAHFLEMLRLIGLKLPRHLAKPL</sequence>
<name>G7Y7J1_CLOSI</name>
<dbReference type="SUPFAM" id="SSF55120">
    <property type="entry name" value="Pseudouridine synthase"/>
    <property type="match status" value="1"/>
</dbReference>
<dbReference type="Gene3D" id="3.30.2350.10">
    <property type="entry name" value="Pseudouridine synthase"/>
    <property type="match status" value="1"/>
</dbReference>
<dbReference type="InterPro" id="IPR050188">
    <property type="entry name" value="RluA_PseudoU_synthase"/>
</dbReference>
<organism evidence="10 11">
    <name type="scientific">Clonorchis sinensis</name>
    <name type="common">Chinese liver fluke</name>
    <dbReference type="NCBI Taxonomy" id="79923"/>
    <lineage>
        <taxon>Eukaryota</taxon>
        <taxon>Metazoa</taxon>
        <taxon>Spiralia</taxon>
        <taxon>Lophotrochozoa</taxon>
        <taxon>Platyhelminthes</taxon>
        <taxon>Trematoda</taxon>
        <taxon>Digenea</taxon>
        <taxon>Opisthorchiida</taxon>
        <taxon>Opisthorchiata</taxon>
        <taxon>Opisthorchiidae</taxon>
        <taxon>Clonorchis</taxon>
    </lineage>
</organism>
<evidence type="ECO:0000256" key="6">
    <source>
        <dbReference type="ARBA" id="ARBA00039953"/>
    </source>
</evidence>
<keyword evidence="11" id="KW-1185">Reference proteome</keyword>
<gene>
    <name evidence="10" type="ORF">CLF_102226</name>
</gene>
<comment type="similarity">
    <text evidence="3">Belongs to the pseudouridine synthase RluA family.</text>
</comment>
<evidence type="ECO:0000256" key="4">
    <source>
        <dbReference type="ARBA" id="ARBA00023235"/>
    </source>
</evidence>
<keyword evidence="4" id="KW-0413">Isomerase</keyword>
<evidence type="ECO:0000256" key="2">
    <source>
        <dbReference type="ARBA" id="ARBA00001896"/>
    </source>
</evidence>
<evidence type="ECO:0000313" key="11">
    <source>
        <dbReference type="Proteomes" id="UP000008909"/>
    </source>
</evidence>
<dbReference type="PANTHER" id="PTHR21600:SF83">
    <property type="entry name" value="PSEUDOURIDYLATE SYNTHASE RPUSD4, MITOCHONDRIAL"/>
    <property type="match status" value="1"/>
</dbReference>
<comment type="catalytic activity">
    <reaction evidence="5">
        <text>a uridine in tRNA = a pseudouridine in tRNA</text>
        <dbReference type="Rhea" id="RHEA:54572"/>
        <dbReference type="Rhea" id="RHEA-COMP:13339"/>
        <dbReference type="Rhea" id="RHEA-COMP:13934"/>
        <dbReference type="ChEBI" id="CHEBI:65314"/>
        <dbReference type="ChEBI" id="CHEBI:65315"/>
    </reaction>
</comment>
<dbReference type="AlphaFoldDB" id="G7Y7J1"/>
<dbReference type="Pfam" id="PF00849">
    <property type="entry name" value="PseudoU_synth_2"/>
    <property type="match status" value="1"/>
</dbReference>
<dbReference type="Proteomes" id="UP000008909">
    <property type="component" value="Unassembled WGS sequence"/>
</dbReference>
<accession>G7Y7J1</accession>
<feature type="region of interest" description="Disordered" evidence="8">
    <location>
        <begin position="354"/>
        <end position="404"/>
    </location>
</feature>
<dbReference type="GO" id="GO:0009982">
    <property type="term" value="F:pseudouridine synthase activity"/>
    <property type="evidence" value="ECO:0007669"/>
    <property type="project" value="InterPro"/>
</dbReference>
<dbReference type="InterPro" id="IPR006145">
    <property type="entry name" value="PsdUridine_synth_RsuA/RluA"/>
</dbReference>
<feature type="domain" description="Pseudouridine synthase RsuA/RluA-like" evidence="9">
    <location>
        <begin position="502"/>
        <end position="664"/>
    </location>
</feature>
<dbReference type="EMBL" id="DF142918">
    <property type="protein sequence ID" value="GAA48926.1"/>
    <property type="molecule type" value="Genomic_DNA"/>
</dbReference>
<evidence type="ECO:0000256" key="5">
    <source>
        <dbReference type="ARBA" id="ARBA00036943"/>
    </source>
</evidence>
<evidence type="ECO:0000313" key="10">
    <source>
        <dbReference type="EMBL" id="GAA48926.1"/>
    </source>
</evidence>
<evidence type="ECO:0000259" key="9">
    <source>
        <dbReference type="Pfam" id="PF00849"/>
    </source>
</evidence>
<dbReference type="PANTHER" id="PTHR21600">
    <property type="entry name" value="MITOCHONDRIAL RNA PSEUDOURIDINE SYNTHASE"/>
    <property type="match status" value="1"/>
</dbReference>
<proteinExistence type="inferred from homology"/>
<reference evidence="10" key="1">
    <citation type="journal article" date="2011" name="Genome Biol.">
        <title>The draft genome of the carcinogenic human liver fluke Clonorchis sinensis.</title>
        <authorList>
            <person name="Wang X."/>
            <person name="Chen W."/>
            <person name="Huang Y."/>
            <person name="Sun J."/>
            <person name="Men J."/>
            <person name="Liu H."/>
            <person name="Luo F."/>
            <person name="Guo L."/>
            <person name="Lv X."/>
            <person name="Deng C."/>
            <person name="Zhou C."/>
            <person name="Fan Y."/>
            <person name="Li X."/>
            <person name="Huang L."/>
            <person name="Hu Y."/>
            <person name="Liang C."/>
            <person name="Hu X."/>
            <person name="Xu J."/>
            <person name="Yu X."/>
        </authorList>
    </citation>
    <scope>NUCLEOTIDE SEQUENCE [LARGE SCALE GENOMIC DNA]</scope>
    <source>
        <strain evidence="10">Henan</strain>
    </source>
</reference>
<protein>
    <recommendedName>
        <fullName evidence="6">Pseudouridylate synthase RPUSD4, mitochondrial</fullName>
    </recommendedName>
    <alternativeName>
        <fullName evidence="7">RNA pseudouridylate synthase domain-containing protein 4</fullName>
    </alternativeName>
</protein>
<evidence type="ECO:0000256" key="3">
    <source>
        <dbReference type="ARBA" id="ARBA00010876"/>
    </source>
</evidence>
<evidence type="ECO:0000256" key="8">
    <source>
        <dbReference type="SAM" id="MobiDB-lite"/>
    </source>
</evidence>
<reference key="2">
    <citation type="submission" date="2011-10" db="EMBL/GenBank/DDBJ databases">
        <title>The genome and transcriptome sequence of Clonorchis sinensis provide insights into the carcinogenic liver fluke.</title>
        <authorList>
            <person name="Wang X."/>
            <person name="Huang Y."/>
            <person name="Chen W."/>
            <person name="Liu H."/>
            <person name="Guo L."/>
            <person name="Chen Y."/>
            <person name="Luo F."/>
            <person name="Zhou W."/>
            <person name="Sun J."/>
            <person name="Mao Q."/>
            <person name="Liang P."/>
            <person name="Zhou C."/>
            <person name="Tian Y."/>
            <person name="Men J."/>
            <person name="Lv X."/>
            <person name="Huang L."/>
            <person name="Zhou J."/>
            <person name="Hu Y."/>
            <person name="Li R."/>
            <person name="Zhang F."/>
            <person name="Lei H."/>
            <person name="Li X."/>
            <person name="Hu X."/>
            <person name="Liang C."/>
            <person name="Xu J."/>
            <person name="Wu Z."/>
            <person name="Yu X."/>
        </authorList>
    </citation>
    <scope>NUCLEOTIDE SEQUENCE</scope>
    <source>
        <strain>Henan</strain>
    </source>
</reference>
<dbReference type="GO" id="GO:0001522">
    <property type="term" value="P:pseudouridine synthesis"/>
    <property type="evidence" value="ECO:0007669"/>
    <property type="project" value="InterPro"/>
</dbReference>
<dbReference type="GO" id="GO:0003723">
    <property type="term" value="F:RNA binding"/>
    <property type="evidence" value="ECO:0007669"/>
    <property type="project" value="InterPro"/>
</dbReference>
<comment type="catalytic activity">
    <reaction evidence="1">
        <text>a uridine in mRNA = a pseudouridine in mRNA</text>
        <dbReference type="Rhea" id="RHEA:56644"/>
        <dbReference type="Rhea" id="RHEA-COMP:14658"/>
        <dbReference type="Rhea" id="RHEA-COMP:14659"/>
        <dbReference type="ChEBI" id="CHEBI:65314"/>
        <dbReference type="ChEBI" id="CHEBI:65315"/>
    </reaction>
</comment>